<proteinExistence type="predicted"/>
<dbReference type="InterPro" id="IPR023809">
    <property type="entry name" value="Thiopep_bacteriocin_synth_dom"/>
</dbReference>
<organism evidence="3 4">
    <name type="scientific">Chitinophaga jiangningensis</name>
    <dbReference type="NCBI Taxonomy" id="1419482"/>
    <lineage>
        <taxon>Bacteria</taxon>
        <taxon>Pseudomonadati</taxon>
        <taxon>Bacteroidota</taxon>
        <taxon>Chitinophagia</taxon>
        <taxon>Chitinophagales</taxon>
        <taxon>Chitinophagaceae</taxon>
        <taxon>Chitinophaga</taxon>
    </lineage>
</organism>
<evidence type="ECO:0000259" key="2">
    <source>
        <dbReference type="Pfam" id="PF14028"/>
    </source>
</evidence>
<evidence type="ECO:0000313" key="3">
    <source>
        <dbReference type="EMBL" id="SHM03442.1"/>
    </source>
</evidence>
<evidence type="ECO:0000259" key="1">
    <source>
        <dbReference type="Pfam" id="PF04738"/>
    </source>
</evidence>
<dbReference type="Pfam" id="PF14028">
    <property type="entry name" value="Lant_dehydr_C"/>
    <property type="match status" value="1"/>
</dbReference>
<keyword evidence="4" id="KW-1185">Reference proteome</keyword>
<dbReference type="STRING" id="1419482.SAMN05444266_106143"/>
<sequence length="1058" mass="120694">MHDRILMPQVKSFDFYLLRLPLLSYNTIKSLHTGNKRDVASLTAALKEIYRQPVLQEAIYLASQELHTSLLDWLSGTSVLRPQKQHKLVLTLYKYLLRMSARCTPYGLFAGCSTGSITDAPTAITIDESSRHKKAKIDMHCLSVIADELVADPEIAAVLTFLPNSSIYRVGNTYRYYEYQIKENKRHYFLSSFSHNIYLEKILSTASNGASIQQLTAVLMDLSITADEAKSFISMLVENQILVSAFHPTLTGPDYLSTIAEKLRLKGVKAPLQQLLTAAQQHLVAYEKRNEPYNVIGELLQKVSPGLLKKDLVVVDLFHETPANNLHHKVIDTITQTLSELTALNVSHEDPDLAVFKKKYTARYEGKAMPLMSVLDSENGIGFGILSGDKSNYTPVIDDLVLPSASSFNQNQWTNHHKLVLRKFAEAQQHHLTEIVLTSEDLLEATPENPTGLPATSTAMGNLLASSTSHLDAGDFRFVLKSCGGPSALPLMGRFGSSSETLADHMRQIAAYEKMLLGDKIIAEIIHLPQGRTGNVLLRPKLYDYEIPFLGTSSLDKEFQIPVSDIYVNVVNDNIILFSKSLHKEIVPRLTSAHNFNNSLSVYKFLCAMQSQQESMSILWDWNILQELPYLPRVRFNEVILRRAQWRLLSKAFLQDGGDEQQQLLHLLNKNNIPEKVILAESDNELFLDLSCVLARDLLISHLKKGNVTLFESFLEEEHLFIRTESGAFCNEIVVPLYNNTYTHSRTAIPENQQINVKRTFSPGSEWLYAKVYCGPKWVDKLLTTEVYPIVNNLKLDEIIHKWFFIRYVDNDNHLRLRFHLTDPEQSQTVINEINQAFQAYIDDDIIHKIQFDTYTRELERYGADIMDLCEQIFYHDSELVLELLPHIQSGNQEFYRWIFAVKATDTMLESLGYNVQQKLDILSILRDTLFTEFNGNNDLQFQLNNKFREHQQAIAGILDETARSFPLADVIYDQFSLYGSEIKNICTEIRIICGKASAQRSRRLQKLTGDLLHMMLNRFFLASPRLHELVTYHCLTKHYTAVLAKEKTSFNLRNLMI</sequence>
<feature type="domain" description="Lantibiotic dehydratase N-terminal" evidence="1">
    <location>
        <begin position="52"/>
        <end position="699"/>
    </location>
</feature>
<dbReference type="RefSeq" id="WP_083550124.1">
    <property type="nucleotide sequence ID" value="NZ_FRBL01000006.1"/>
</dbReference>
<evidence type="ECO:0000313" key="4">
    <source>
        <dbReference type="Proteomes" id="UP000184420"/>
    </source>
</evidence>
<dbReference type="Pfam" id="PF04738">
    <property type="entry name" value="Lant_dehydr_N"/>
    <property type="match status" value="1"/>
</dbReference>
<dbReference type="EMBL" id="FRBL01000006">
    <property type="protein sequence ID" value="SHM03442.1"/>
    <property type="molecule type" value="Genomic_DNA"/>
</dbReference>
<dbReference type="NCBIfam" id="TIGR03891">
    <property type="entry name" value="thiopep_ocin"/>
    <property type="match status" value="1"/>
</dbReference>
<reference evidence="3 4" key="1">
    <citation type="submission" date="2016-11" db="EMBL/GenBank/DDBJ databases">
        <authorList>
            <person name="Jaros S."/>
            <person name="Januszkiewicz K."/>
            <person name="Wedrychowicz H."/>
        </authorList>
    </citation>
    <scope>NUCLEOTIDE SEQUENCE [LARGE SCALE GENOMIC DNA]</scope>
    <source>
        <strain evidence="3 4">DSM 27406</strain>
    </source>
</reference>
<dbReference type="OrthoDB" id="1273722at2"/>
<dbReference type="AlphaFoldDB" id="A0A1M7FH59"/>
<dbReference type="Proteomes" id="UP000184420">
    <property type="component" value="Unassembled WGS sequence"/>
</dbReference>
<feature type="domain" description="Thiopeptide-type bacteriocin biosynthesis" evidence="2">
    <location>
        <begin position="767"/>
        <end position="1040"/>
    </location>
</feature>
<dbReference type="InterPro" id="IPR006827">
    <property type="entry name" value="Lant_deHydtase_N"/>
</dbReference>
<accession>A0A1M7FH59</accession>
<protein>
    <submittedName>
        <fullName evidence="3">Thiopeptide-type bacteriocin biosynthesis domain-containing protein</fullName>
    </submittedName>
</protein>
<name>A0A1M7FH59_9BACT</name>
<gene>
    <name evidence="3" type="ORF">SAMN05444266_106143</name>
</gene>